<name>A0A4Q0XD13_9FLAO</name>
<dbReference type="AlphaFoldDB" id="A0A4Q0XD13"/>
<dbReference type="EMBL" id="SDDZ01000015">
    <property type="protein sequence ID" value="RXJ44654.1"/>
    <property type="molecule type" value="Genomic_DNA"/>
</dbReference>
<keyword evidence="2" id="KW-1185">Reference proteome</keyword>
<protein>
    <submittedName>
        <fullName evidence="1">SusD/RagB family nutrient-binding outer membrane lipoprotein</fullName>
    </submittedName>
</protein>
<evidence type="ECO:0000313" key="2">
    <source>
        <dbReference type="Proteomes" id="UP000289792"/>
    </source>
</evidence>
<dbReference type="OrthoDB" id="725917at2"/>
<organism evidence="1 2">
    <name type="scientific">Gelidibacter gilvus</name>
    <dbReference type="NCBI Taxonomy" id="59602"/>
    <lineage>
        <taxon>Bacteria</taxon>
        <taxon>Pseudomonadati</taxon>
        <taxon>Bacteroidota</taxon>
        <taxon>Flavobacteriia</taxon>
        <taxon>Flavobacteriales</taxon>
        <taxon>Flavobacteriaceae</taxon>
        <taxon>Gelidibacter</taxon>
    </lineage>
</organism>
<dbReference type="InterPro" id="IPR011990">
    <property type="entry name" value="TPR-like_helical_dom_sf"/>
</dbReference>
<dbReference type="Proteomes" id="UP000289792">
    <property type="component" value="Unassembled WGS sequence"/>
</dbReference>
<sequence length="492" mass="54503">MIMKNIQNKMKNILVVMVMLGMSFSCQDHLDDLRDNPNAVTSIDDAALFTKAVRSLFQGTTDASVSRFSGHYGHYFVAGSTARLPDQYGDGFDVLYNSMFSDMYGGVIRHIEEVLEITSAEDTKNEVRHAMANVIAVLGYAKLTDAFGEIPYIEGGKGKTEGIIHPKYDTQQLIYEDMISRLSSSITILKNADPAMGYPNSDPIFNNDMNKWVRFANSVRLRLAMRIRDADNTLSRQTVTQSLAEPLMETNDHNAFMIETEGNGNAWFTMRTGFPSIKMSTMLIDQLQGTDDPRLAVYVSKDGNGAYNGMTNGLDDTAFGNSNFAARSDMGLALSSKESKLYVMTASEVWLLRAEAALAYANDPAQANTLYRKGIEVSLNQWDVDASDIVDFMASPEASLTGSNDELQIGTQMWVALVPNYFEGWSHIRRTGYPVIADRTAANLAPGVTNGVLPKRFLYSSFELSSNNDNVLEAISRQGANKINTPVWWDKN</sequence>
<accession>A0A4Q0XD13</accession>
<keyword evidence="1" id="KW-0449">Lipoprotein</keyword>
<comment type="caution">
    <text evidence="1">The sequence shown here is derived from an EMBL/GenBank/DDBJ whole genome shotgun (WGS) entry which is preliminary data.</text>
</comment>
<dbReference type="Pfam" id="PF12771">
    <property type="entry name" value="SusD-like_2"/>
    <property type="match status" value="1"/>
</dbReference>
<dbReference type="SUPFAM" id="SSF48452">
    <property type="entry name" value="TPR-like"/>
    <property type="match status" value="1"/>
</dbReference>
<proteinExistence type="predicted"/>
<dbReference type="InterPro" id="IPR041662">
    <property type="entry name" value="SusD-like_2"/>
</dbReference>
<dbReference type="PROSITE" id="PS51257">
    <property type="entry name" value="PROKAR_LIPOPROTEIN"/>
    <property type="match status" value="1"/>
</dbReference>
<gene>
    <name evidence="1" type="ORF">ESZ48_16995</name>
</gene>
<evidence type="ECO:0000313" key="1">
    <source>
        <dbReference type="EMBL" id="RXJ44654.1"/>
    </source>
</evidence>
<dbReference type="Gene3D" id="1.25.40.390">
    <property type="match status" value="1"/>
</dbReference>
<reference evidence="1 2" key="1">
    <citation type="submission" date="2019-01" db="EMBL/GenBank/DDBJ databases">
        <title>Genome sequence of the Antarctic species Gelidibacter gilvus ACAM 158(T).</title>
        <authorList>
            <person name="Bowman J.P."/>
        </authorList>
    </citation>
    <scope>NUCLEOTIDE SEQUENCE [LARGE SCALE GENOMIC DNA]</scope>
    <source>
        <strain evidence="1 2">IC158</strain>
    </source>
</reference>